<keyword evidence="4 9" id="KW-0732">Signal</keyword>
<dbReference type="SUPFAM" id="SSF51445">
    <property type="entry name" value="(Trans)glycosidases"/>
    <property type="match status" value="1"/>
</dbReference>
<evidence type="ECO:0000256" key="6">
    <source>
        <dbReference type="ARBA" id="ARBA00023180"/>
    </source>
</evidence>
<feature type="domain" description="Glycosyl hydrolase family 31 C-terminal" evidence="11">
    <location>
        <begin position="792"/>
        <end position="884"/>
    </location>
</feature>
<dbReference type="PROSITE" id="PS00707">
    <property type="entry name" value="GLYCOSYL_HYDROL_F31_2"/>
    <property type="match status" value="1"/>
</dbReference>
<evidence type="ECO:0000256" key="8">
    <source>
        <dbReference type="RuleBase" id="RU361185"/>
    </source>
</evidence>
<dbReference type="SUPFAM" id="SSF74650">
    <property type="entry name" value="Galactose mutarotase-like"/>
    <property type="match status" value="1"/>
</dbReference>
<dbReference type="Proteomes" id="UP001590950">
    <property type="component" value="Unassembled WGS sequence"/>
</dbReference>
<name>A0ABR4A4J3_9LECA</name>
<keyword evidence="13" id="KW-1185">Reference proteome</keyword>
<evidence type="ECO:0000256" key="2">
    <source>
        <dbReference type="ARBA" id="ARBA00007806"/>
    </source>
</evidence>
<proteinExistence type="inferred from homology"/>
<dbReference type="Pfam" id="PF01055">
    <property type="entry name" value="Glyco_hydro_31_2nd"/>
    <property type="match status" value="1"/>
</dbReference>
<dbReference type="EC" id="3.2.1.20" evidence="3"/>
<evidence type="ECO:0000313" key="12">
    <source>
        <dbReference type="EMBL" id="KAL2039302.1"/>
    </source>
</evidence>
<dbReference type="InterPro" id="IPR048395">
    <property type="entry name" value="Glyco_hydro_31_C"/>
</dbReference>
<evidence type="ECO:0000256" key="1">
    <source>
        <dbReference type="ARBA" id="ARBA00001657"/>
    </source>
</evidence>
<dbReference type="InterPro" id="IPR000322">
    <property type="entry name" value="Glyco_hydro_31_TIM"/>
</dbReference>
<comment type="similarity">
    <text evidence="2 8">Belongs to the glycosyl hydrolase 31 family.</text>
</comment>
<dbReference type="PANTHER" id="PTHR22762">
    <property type="entry name" value="ALPHA-GLUCOSIDASE"/>
    <property type="match status" value="1"/>
</dbReference>
<organism evidence="12 13">
    <name type="scientific">Stereocaulon virgatum</name>
    <dbReference type="NCBI Taxonomy" id="373712"/>
    <lineage>
        <taxon>Eukaryota</taxon>
        <taxon>Fungi</taxon>
        <taxon>Dikarya</taxon>
        <taxon>Ascomycota</taxon>
        <taxon>Pezizomycotina</taxon>
        <taxon>Lecanoromycetes</taxon>
        <taxon>OSLEUM clade</taxon>
        <taxon>Lecanoromycetidae</taxon>
        <taxon>Lecanorales</taxon>
        <taxon>Lecanorineae</taxon>
        <taxon>Stereocaulaceae</taxon>
        <taxon>Stereocaulon</taxon>
    </lineage>
</organism>
<reference evidence="12 13" key="1">
    <citation type="submission" date="2024-09" db="EMBL/GenBank/DDBJ databases">
        <title>Rethinking Asexuality: The Enigmatic Case of Functional Sexual Genes in Lepraria (Stereocaulaceae).</title>
        <authorList>
            <person name="Doellman M."/>
            <person name="Sun Y."/>
            <person name="Barcenas-Pena A."/>
            <person name="Lumbsch H.T."/>
            <person name="Grewe F."/>
        </authorList>
    </citation>
    <scope>NUCLEOTIDE SEQUENCE [LARGE SCALE GENOMIC DNA]</scope>
    <source>
        <strain evidence="12 13">Mercado 3170</strain>
    </source>
</reference>
<dbReference type="Gene3D" id="2.60.40.1180">
    <property type="entry name" value="Golgi alpha-mannosidase II"/>
    <property type="match status" value="2"/>
</dbReference>
<feature type="chain" id="PRO_5045674016" description="alpha-glucosidase" evidence="9">
    <location>
        <begin position="25"/>
        <end position="1015"/>
    </location>
</feature>
<dbReference type="Gene3D" id="3.20.20.80">
    <property type="entry name" value="Glycosidases"/>
    <property type="match status" value="2"/>
</dbReference>
<protein>
    <recommendedName>
        <fullName evidence="3">alpha-glucosidase</fullName>
        <ecNumber evidence="3">3.2.1.20</ecNumber>
    </recommendedName>
</protein>
<comment type="catalytic activity">
    <reaction evidence="1">
        <text>Hydrolysis of terminal, non-reducing (1-&gt;4)-linked alpha-D-glucose residues with release of alpha-D-glucose.</text>
        <dbReference type="EC" id="3.2.1.20"/>
    </reaction>
</comment>
<dbReference type="SUPFAM" id="SSF51011">
    <property type="entry name" value="Glycosyl hydrolase domain"/>
    <property type="match status" value="1"/>
</dbReference>
<keyword evidence="6" id="KW-0325">Glycoprotein</keyword>
<gene>
    <name evidence="12" type="ORF">N7G274_007970</name>
</gene>
<dbReference type="CDD" id="cd14752">
    <property type="entry name" value="GH31_N"/>
    <property type="match status" value="1"/>
</dbReference>
<comment type="caution">
    <text evidence="12">The sequence shown here is derived from an EMBL/GenBank/DDBJ whole genome shotgun (WGS) entry which is preliminary data.</text>
</comment>
<feature type="signal peptide" evidence="9">
    <location>
        <begin position="1"/>
        <end position="24"/>
    </location>
</feature>
<dbReference type="PANTHER" id="PTHR22762:SF133">
    <property type="entry name" value="P-TYPE DOMAIN-CONTAINING PROTEIN"/>
    <property type="match status" value="1"/>
</dbReference>
<evidence type="ECO:0000256" key="3">
    <source>
        <dbReference type="ARBA" id="ARBA00012741"/>
    </source>
</evidence>
<dbReference type="InterPro" id="IPR011013">
    <property type="entry name" value="Gal_mutarotase_sf_dom"/>
</dbReference>
<keyword evidence="5 8" id="KW-0378">Hydrolase</keyword>
<evidence type="ECO:0000256" key="7">
    <source>
        <dbReference type="ARBA" id="ARBA00023295"/>
    </source>
</evidence>
<dbReference type="Gene3D" id="2.60.40.1760">
    <property type="entry name" value="glycosyl hydrolase (family 31)"/>
    <property type="match status" value="1"/>
</dbReference>
<dbReference type="Pfam" id="PF21365">
    <property type="entry name" value="Glyco_hydro_31_3rd"/>
    <property type="match status" value="1"/>
</dbReference>
<dbReference type="InterPro" id="IPR013780">
    <property type="entry name" value="Glyco_hydro_b"/>
</dbReference>
<sequence>MFRSPLSVFAFFIFLTLQLSKINGQTTSAGGKADGLASVTGSSSVTSAPDTAIINGTPTTFRPIFTVPANVDNGATLIPNIQDPQAVDAQNVCPGYIATNVVRNSLGLTATLILAGPACNVYGTDIDTLNLMVEYQSADRLVVRVTPAVITPSNSSYYDLPDYIVHQPTADCDANVTSLMSDLNFVYSNNPTFSFAVFRVSTGDTLFSTVGTKLVFEDQFVEFASALPENYNLYGLGETIHGLRLGNNFTKTMWAADVGDPIDYNIYGSHPFYLDTRYYEVDTSTGNLTLVTSNETNPMADYVSYSHGVYNRNAHGQEILLRPTNITWRLLGGSIDLTFYAGPTQPEVTAAYQTSAIGLPAMQQYFTFGFHQCRWGYANWTVVQQVVDNYEKFGIPLENIWTDIDYMNQYRDFDNDPIRYSYSEGKTFLSNLHASGRHYIPIVDSAIYVPNPTNTSDNYSTFDNGNATGAFITNPDGSLYIGDVWPGYTVFPDWLSSGGGQWWIDEFVSWHNKLAFDGAWIDMSEASSFCVGSCGSGNITMNPVHPPFSLPGQPGAVVYGYPEGFNLTNATEAAAASSASASQASAYAAPSTSMGAYLRTTPTPGVRDINHPPYVINNVQGDLAVHAVSPNATHADGRVEYDVHNLWGHQILNATYNALLQAIPKVRPFIIGRSTFAGSGKYAGHWGGDNTSLFAYMFFSIPQALSFSLFGIPMFGVDTCGFNGNTDEELCNRWMQLSAFFPFYRNHNTLTANDQEAYVWASVIEASKTAMNIRYQLLPYMYTLFFLAHSTGSTVMRALAWEFPDDPSLAAADRQFFLGPAILVTPVLDQGYTNVSGVFPGAGKGGVYYDWYTLSPVNASAGENVTIDAPLGHIPIYIRGNYVLPTQEPAMVTRDARKNPWGVIAALSLEGSASGSLYIDDGESIVQNATLYVEFTASNSALYASARGTFKDTNPLANVTVLGVQHSVSNVSMNGMAVPSSCVNYNETSKALLVTGLNNMTSGGAYMSDWVLRWG</sequence>
<evidence type="ECO:0000256" key="9">
    <source>
        <dbReference type="SAM" id="SignalP"/>
    </source>
</evidence>
<dbReference type="InterPro" id="IPR017853">
    <property type="entry name" value="GH"/>
</dbReference>
<dbReference type="CDD" id="cd06602">
    <property type="entry name" value="GH31_MGAM_SI_GAA"/>
    <property type="match status" value="1"/>
</dbReference>
<evidence type="ECO:0000259" key="11">
    <source>
        <dbReference type="Pfam" id="PF21365"/>
    </source>
</evidence>
<keyword evidence="7 8" id="KW-0326">Glycosidase</keyword>
<feature type="domain" description="Glycoside hydrolase family 31 TIM barrel" evidence="10">
    <location>
        <begin position="360"/>
        <end position="784"/>
    </location>
</feature>
<evidence type="ECO:0000256" key="5">
    <source>
        <dbReference type="ARBA" id="ARBA00022801"/>
    </source>
</evidence>
<evidence type="ECO:0000313" key="13">
    <source>
        <dbReference type="Proteomes" id="UP001590950"/>
    </source>
</evidence>
<evidence type="ECO:0000256" key="4">
    <source>
        <dbReference type="ARBA" id="ARBA00022729"/>
    </source>
</evidence>
<evidence type="ECO:0000259" key="10">
    <source>
        <dbReference type="Pfam" id="PF01055"/>
    </source>
</evidence>
<dbReference type="EMBL" id="JBEFKJ010000026">
    <property type="protein sequence ID" value="KAL2039302.1"/>
    <property type="molecule type" value="Genomic_DNA"/>
</dbReference>
<dbReference type="InterPro" id="IPR030459">
    <property type="entry name" value="Glyco_hydro_31_CS"/>
</dbReference>
<accession>A0ABR4A4J3</accession>